<sequence length="69" mass="7796">MRAHGAFVVLKPGVKPTDETLAAILTYCEKHIAKYAIHKKLEFRTVLPKTLVGKVAYRELEEEMKKKGA</sequence>
<reference evidence="2 3" key="1">
    <citation type="submission" date="2018-08" db="EMBL/GenBank/DDBJ databases">
        <title>A genome reference for cultivated species of the human gut microbiota.</title>
        <authorList>
            <person name="Zou Y."/>
            <person name="Xue W."/>
            <person name="Luo G."/>
        </authorList>
    </citation>
    <scope>NUCLEOTIDE SEQUENCE [LARGE SCALE GENOMIC DNA]</scope>
    <source>
        <strain evidence="2 3">AM07-24</strain>
    </source>
</reference>
<protein>
    <recommendedName>
        <fullName evidence="1">AMP-binding enzyme C-terminal domain-containing protein</fullName>
    </recommendedName>
</protein>
<evidence type="ECO:0000313" key="3">
    <source>
        <dbReference type="Proteomes" id="UP000284841"/>
    </source>
</evidence>
<dbReference type="InterPro" id="IPR025110">
    <property type="entry name" value="AMP-bd_C"/>
</dbReference>
<dbReference type="Proteomes" id="UP000284841">
    <property type="component" value="Unassembled WGS sequence"/>
</dbReference>
<accession>A0A415DYU4</accession>
<dbReference type="AlphaFoldDB" id="A0A415DYU4"/>
<feature type="domain" description="AMP-binding enzyme C-terminal" evidence="1">
    <location>
        <begin position="6"/>
        <end position="54"/>
    </location>
</feature>
<dbReference type="InterPro" id="IPR045851">
    <property type="entry name" value="AMP-bd_C_sf"/>
</dbReference>
<dbReference type="Gene3D" id="3.30.300.30">
    <property type="match status" value="1"/>
</dbReference>
<dbReference type="STRING" id="1776384.GCA_900086585_02045"/>
<proteinExistence type="predicted"/>
<dbReference type="SUPFAM" id="SSF56801">
    <property type="entry name" value="Acetyl-CoA synthetase-like"/>
    <property type="match status" value="1"/>
</dbReference>
<organism evidence="2 3">
    <name type="scientific">Emergencia timonensis</name>
    <dbReference type="NCBI Taxonomy" id="1776384"/>
    <lineage>
        <taxon>Bacteria</taxon>
        <taxon>Bacillati</taxon>
        <taxon>Bacillota</taxon>
        <taxon>Clostridia</taxon>
        <taxon>Peptostreptococcales</taxon>
        <taxon>Anaerovoracaceae</taxon>
        <taxon>Emergencia</taxon>
    </lineage>
</organism>
<gene>
    <name evidence="2" type="ORF">DW099_13565</name>
</gene>
<dbReference type="OrthoDB" id="9803968at2"/>
<evidence type="ECO:0000259" key="1">
    <source>
        <dbReference type="Pfam" id="PF13193"/>
    </source>
</evidence>
<comment type="caution">
    <text evidence="2">The sequence shown here is derived from an EMBL/GenBank/DDBJ whole genome shotgun (WGS) entry which is preliminary data.</text>
</comment>
<dbReference type="Pfam" id="PF13193">
    <property type="entry name" value="AMP-binding_C"/>
    <property type="match status" value="1"/>
</dbReference>
<name>A0A415DYU4_9FIRM</name>
<evidence type="ECO:0000313" key="2">
    <source>
        <dbReference type="EMBL" id="RHJ85871.1"/>
    </source>
</evidence>
<dbReference type="EMBL" id="QRMS01000004">
    <property type="protein sequence ID" value="RHJ85871.1"/>
    <property type="molecule type" value="Genomic_DNA"/>
</dbReference>
<keyword evidence="3" id="KW-1185">Reference proteome</keyword>